<dbReference type="AlphaFoldDB" id="K0RT86"/>
<protein>
    <submittedName>
        <fullName evidence="2">Uncharacterized protein</fullName>
    </submittedName>
</protein>
<evidence type="ECO:0000256" key="1">
    <source>
        <dbReference type="SAM" id="MobiDB-lite"/>
    </source>
</evidence>
<reference evidence="2 3" key="1">
    <citation type="journal article" date="2012" name="Genome Biol.">
        <title>Genome and low-iron response of an oceanic diatom adapted to chronic iron limitation.</title>
        <authorList>
            <person name="Lommer M."/>
            <person name="Specht M."/>
            <person name="Roy A.S."/>
            <person name="Kraemer L."/>
            <person name="Andreson R."/>
            <person name="Gutowska M.A."/>
            <person name="Wolf J."/>
            <person name="Bergner S.V."/>
            <person name="Schilhabel M.B."/>
            <person name="Klostermeier U.C."/>
            <person name="Beiko R.G."/>
            <person name="Rosenstiel P."/>
            <person name="Hippler M."/>
            <person name="Laroche J."/>
        </authorList>
    </citation>
    <scope>NUCLEOTIDE SEQUENCE [LARGE SCALE GENOMIC DNA]</scope>
    <source>
        <strain evidence="2 3">CCMP1005</strain>
    </source>
</reference>
<dbReference type="eggNOG" id="ENOG502SY0H">
    <property type="taxonomic scope" value="Eukaryota"/>
</dbReference>
<feature type="compositionally biased region" description="Polar residues" evidence="1">
    <location>
        <begin position="160"/>
        <end position="173"/>
    </location>
</feature>
<comment type="caution">
    <text evidence="2">The sequence shown here is derived from an EMBL/GenBank/DDBJ whole genome shotgun (WGS) entry which is preliminary data.</text>
</comment>
<feature type="region of interest" description="Disordered" evidence="1">
    <location>
        <begin position="142"/>
        <end position="214"/>
    </location>
</feature>
<dbReference type="EMBL" id="AGNL01033735">
    <property type="protein sequence ID" value="EJK55579.1"/>
    <property type="molecule type" value="Genomic_DNA"/>
</dbReference>
<evidence type="ECO:0000313" key="3">
    <source>
        <dbReference type="Proteomes" id="UP000266841"/>
    </source>
</evidence>
<evidence type="ECO:0000313" key="2">
    <source>
        <dbReference type="EMBL" id="EJK55579.1"/>
    </source>
</evidence>
<gene>
    <name evidence="2" type="ORF">THAOC_24678</name>
</gene>
<organism evidence="2 3">
    <name type="scientific">Thalassiosira oceanica</name>
    <name type="common">Marine diatom</name>
    <dbReference type="NCBI Taxonomy" id="159749"/>
    <lineage>
        <taxon>Eukaryota</taxon>
        <taxon>Sar</taxon>
        <taxon>Stramenopiles</taxon>
        <taxon>Ochrophyta</taxon>
        <taxon>Bacillariophyta</taxon>
        <taxon>Coscinodiscophyceae</taxon>
        <taxon>Thalassiosirophycidae</taxon>
        <taxon>Thalassiosirales</taxon>
        <taxon>Thalassiosiraceae</taxon>
        <taxon>Thalassiosira</taxon>
    </lineage>
</organism>
<feature type="compositionally biased region" description="Basic and acidic residues" evidence="1">
    <location>
        <begin position="181"/>
        <end position="196"/>
    </location>
</feature>
<dbReference type="Proteomes" id="UP000266841">
    <property type="component" value="Unassembled WGS sequence"/>
</dbReference>
<keyword evidence="3" id="KW-1185">Reference proteome</keyword>
<accession>K0RT86</accession>
<name>K0RT86_THAOC</name>
<proteinExistence type="predicted"/>
<feature type="non-terminal residue" evidence="2">
    <location>
        <position position="1"/>
    </location>
</feature>
<sequence>ASGQRQCPLCRQPWDGVGAASGEVGLGNRGEIGGESGRPRLSHRMMMTSDPRPGWVSLPTSVLSQDIEEYDHLPRSHLTYDEIVEALLRQENLSRELNVASGRISQQSPSDVFDSQWRTRQYLQLDQADSPTFVDLSNARDDHVRSRPMSSNVRHHRQQSPRSVSSLQPSHLRSWQPVDTEPNRDDRDLELSRPRGEAVSSFNRPPRHPYPSVWDRKDTIGIGYRQAIPPRRRLSQWTLDDPCPILEWP</sequence>